<proteinExistence type="predicted"/>
<organism evidence="1 2">
    <name type="scientific">Streptomyces scopuliridis</name>
    <dbReference type="NCBI Taxonomy" id="452529"/>
    <lineage>
        <taxon>Bacteria</taxon>
        <taxon>Bacillati</taxon>
        <taxon>Actinomycetota</taxon>
        <taxon>Actinomycetes</taxon>
        <taxon>Kitasatosporales</taxon>
        <taxon>Streptomycetaceae</taxon>
        <taxon>Streptomyces</taxon>
    </lineage>
</organism>
<dbReference type="EMBL" id="CP109109">
    <property type="protein sequence ID" value="WSC02768.1"/>
    <property type="molecule type" value="Genomic_DNA"/>
</dbReference>
<dbReference type="Proteomes" id="UP001348369">
    <property type="component" value="Chromosome"/>
</dbReference>
<evidence type="ECO:0000313" key="1">
    <source>
        <dbReference type="EMBL" id="WSC02768.1"/>
    </source>
</evidence>
<name>A0ACD4ZW75_9ACTN</name>
<reference evidence="1" key="1">
    <citation type="submission" date="2022-10" db="EMBL/GenBank/DDBJ databases">
        <title>The complete genomes of actinobacterial strains from the NBC collection.</title>
        <authorList>
            <person name="Joergensen T.S."/>
            <person name="Alvarez Arevalo M."/>
            <person name="Sterndorff E.B."/>
            <person name="Faurdal D."/>
            <person name="Vuksanovic O."/>
            <person name="Mourched A.-S."/>
            <person name="Charusanti P."/>
            <person name="Shaw S."/>
            <person name="Blin K."/>
            <person name="Weber T."/>
        </authorList>
    </citation>
    <scope>NUCLEOTIDE SEQUENCE</scope>
    <source>
        <strain evidence="1">NBC 01771</strain>
    </source>
</reference>
<evidence type="ECO:0000313" key="2">
    <source>
        <dbReference type="Proteomes" id="UP001348369"/>
    </source>
</evidence>
<gene>
    <name evidence="1" type="ORF">OG835_41150</name>
</gene>
<protein>
    <submittedName>
        <fullName evidence="1">Uncharacterized protein</fullName>
    </submittedName>
</protein>
<sequence>MPSLGRETLRRILREGRVFLQTTTWRSSNAPDSIAEVHRILALYDTPPTDGWVVCVNEFGPLNRMPRKGKLNWIESEFAALRYCALGGTDHRSHGEQNAAIHAYISWRNTKAGPKTGFAPVSPIRTWNQYPTRAA</sequence>
<keyword evidence="2" id="KW-1185">Reference proteome</keyword>
<accession>A0ACD4ZW75</accession>